<evidence type="ECO:0000313" key="2">
    <source>
        <dbReference type="EMBL" id="SHK26875.1"/>
    </source>
</evidence>
<evidence type="ECO:0000313" key="3">
    <source>
        <dbReference type="Proteomes" id="UP000183952"/>
    </source>
</evidence>
<gene>
    <name evidence="2" type="ORF">SAMN02745248_02186</name>
</gene>
<dbReference type="EMBL" id="FRAD01000020">
    <property type="protein sequence ID" value="SHK26875.1"/>
    <property type="molecule type" value="Genomic_DNA"/>
</dbReference>
<sequence>MLKIFKMDLYRMIKNKSTWIIMAINMVFLLLPIIIEGVVLKNSNQSIVGVKDFSSYLTSFIAGGTSMMLIAIFVVLFYGSIYKTGFIKNVANLAKSKHEFVLSIVFISIIYTLIMFIATFIVAFLAMFVVFGKANIGSPLELIKYMACQFVAYSAMMSFAILICTLVRKSGAAMAICILYFSGFGINLWYLISTAIMYLFKTEFNICNYLVSHNIMRYSMKTVVSEEWWKMPVISFCYFVVFVVISSIVMNKREID</sequence>
<feature type="transmembrane region" description="Helical" evidence="1">
    <location>
        <begin position="100"/>
        <end position="131"/>
    </location>
</feature>
<dbReference type="PANTHER" id="PTHR37305:SF1">
    <property type="entry name" value="MEMBRANE PROTEIN"/>
    <property type="match status" value="1"/>
</dbReference>
<name>A0A1M6R2Z6_9CLOT</name>
<protein>
    <recommendedName>
        <fullName evidence="4">ABC-2 type transport system permease protein</fullName>
    </recommendedName>
</protein>
<dbReference type="OrthoDB" id="1689922at2"/>
<evidence type="ECO:0008006" key="4">
    <source>
        <dbReference type="Google" id="ProtNLM"/>
    </source>
</evidence>
<keyword evidence="1" id="KW-0472">Membrane</keyword>
<evidence type="ECO:0000256" key="1">
    <source>
        <dbReference type="SAM" id="Phobius"/>
    </source>
</evidence>
<feature type="transmembrane region" description="Helical" evidence="1">
    <location>
        <begin position="143"/>
        <end position="166"/>
    </location>
</feature>
<feature type="transmembrane region" description="Helical" evidence="1">
    <location>
        <begin position="228"/>
        <end position="250"/>
    </location>
</feature>
<keyword evidence="3" id="KW-1185">Reference proteome</keyword>
<accession>A0A1M6R2Z6</accession>
<dbReference type="AlphaFoldDB" id="A0A1M6R2Z6"/>
<dbReference type="PANTHER" id="PTHR37305">
    <property type="entry name" value="INTEGRAL MEMBRANE PROTEIN-RELATED"/>
    <property type="match status" value="1"/>
</dbReference>
<feature type="transmembrane region" description="Helical" evidence="1">
    <location>
        <begin position="178"/>
        <end position="200"/>
    </location>
</feature>
<keyword evidence="1" id="KW-1133">Transmembrane helix</keyword>
<dbReference type="RefSeq" id="WP_072904116.1">
    <property type="nucleotide sequence ID" value="NZ_FRAD01000020.1"/>
</dbReference>
<feature type="transmembrane region" description="Helical" evidence="1">
    <location>
        <begin position="20"/>
        <end position="40"/>
    </location>
</feature>
<keyword evidence="1" id="KW-0812">Transmembrane</keyword>
<feature type="transmembrane region" description="Helical" evidence="1">
    <location>
        <begin position="60"/>
        <end position="79"/>
    </location>
</feature>
<organism evidence="2 3">
    <name type="scientific">Hathewaya proteolytica DSM 3090</name>
    <dbReference type="NCBI Taxonomy" id="1121331"/>
    <lineage>
        <taxon>Bacteria</taxon>
        <taxon>Bacillati</taxon>
        <taxon>Bacillota</taxon>
        <taxon>Clostridia</taxon>
        <taxon>Eubacteriales</taxon>
        <taxon>Clostridiaceae</taxon>
        <taxon>Hathewaya</taxon>
    </lineage>
</organism>
<reference evidence="2 3" key="1">
    <citation type="submission" date="2016-11" db="EMBL/GenBank/DDBJ databases">
        <authorList>
            <person name="Jaros S."/>
            <person name="Januszkiewicz K."/>
            <person name="Wedrychowicz H."/>
        </authorList>
    </citation>
    <scope>NUCLEOTIDE SEQUENCE [LARGE SCALE GENOMIC DNA]</scope>
    <source>
        <strain evidence="2 3">DSM 3090</strain>
    </source>
</reference>
<proteinExistence type="predicted"/>
<dbReference type="STRING" id="1121331.SAMN02745248_02186"/>
<dbReference type="Proteomes" id="UP000183952">
    <property type="component" value="Unassembled WGS sequence"/>
</dbReference>